<protein>
    <recommendedName>
        <fullName evidence="6">Apple domain-containing protein</fullName>
    </recommendedName>
</protein>
<feature type="region of interest" description="Disordered" evidence="1">
    <location>
        <begin position="352"/>
        <end position="371"/>
    </location>
</feature>
<organism evidence="4 5">
    <name type="scientific">Lophiostoma macrostomum CBS 122681</name>
    <dbReference type="NCBI Taxonomy" id="1314788"/>
    <lineage>
        <taxon>Eukaryota</taxon>
        <taxon>Fungi</taxon>
        <taxon>Dikarya</taxon>
        <taxon>Ascomycota</taxon>
        <taxon>Pezizomycotina</taxon>
        <taxon>Dothideomycetes</taxon>
        <taxon>Pleosporomycetidae</taxon>
        <taxon>Pleosporales</taxon>
        <taxon>Lophiostomataceae</taxon>
        <taxon>Lophiostoma</taxon>
    </lineage>
</organism>
<sequence>MEIISTQSLLALIWASATLATPLFGEPISGSDLAIRGAGTARCPSTYESKNGLNFTTYCETNNPGNDATTLSDIGSMEECMERCSRYWGDGEGCFGVVWREDNMCWIRNSSTSDTNLTSDSGIHSALIQYGSLNPLNDDCPFDDGSQQTLTVNGTDLGYTMHCDKSIQDFDECWQGYPECLQTPFIGFYHATSLGDCLNICVKEHPLCQAVVYNPTMNIGYANCWPKSGYGNQLATPGTTMGTLHTATINSFDHTDTKCPSDDTYTATSGSKTTYEVHCGKLNGGSNITSIHQKNVTSCMEACSSSKQGCTGIVFDSTMQGGYSNCYLQNTTGIINAQAQATYAIVAGSTTSDTASTNGTSGSGLGANNNDNKEKSKAWIAGPVLGVLGGLALIGAALLFWRRRKAASASSVREMDGAHTKPPMGVGTAPPSAGMQGPLQHQDTGMSFGAAPAYTPYNQSQQGLVDRDGGQERVKAPNAYTYAQVRQHGPVEMHGETEIFEVPDTGYGNRDGEKGARGGVHEM</sequence>
<keyword evidence="2" id="KW-0472">Membrane</keyword>
<feature type="chain" id="PRO_5025435787" description="Apple domain-containing protein" evidence="3">
    <location>
        <begin position="21"/>
        <end position="523"/>
    </location>
</feature>
<name>A0A6A6TTZ7_9PLEO</name>
<evidence type="ECO:0008006" key="6">
    <source>
        <dbReference type="Google" id="ProtNLM"/>
    </source>
</evidence>
<keyword evidence="2" id="KW-0812">Transmembrane</keyword>
<evidence type="ECO:0000313" key="4">
    <source>
        <dbReference type="EMBL" id="KAF2662388.1"/>
    </source>
</evidence>
<feature type="region of interest" description="Disordered" evidence="1">
    <location>
        <begin position="410"/>
        <end position="440"/>
    </location>
</feature>
<feature type="compositionally biased region" description="Basic and acidic residues" evidence="1">
    <location>
        <begin position="510"/>
        <end position="523"/>
    </location>
</feature>
<feature type="compositionally biased region" description="Polar residues" evidence="1">
    <location>
        <begin position="352"/>
        <end position="370"/>
    </location>
</feature>
<accession>A0A6A6TTZ7</accession>
<evidence type="ECO:0000256" key="3">
    <source>
        <dbReference type="SAM" id="SignalP"/>
    </source>
</evidence>
<gene>
    <name evidence="4" type="ORF">K491DRAFT_584849</name>
</gene>
<evidence type="ECO:0000313" key="5">
    <source>
        <dbReference type="Proteomes" id="UP000799324"/>
    </source>
</evidence>
<evidence type="ECO:0000256" key="2">
    <source>
        <dbReference type="SAM" id="Phobius"/>
    </source>
</evidence>
<keyword evidence="3" id="KW-0732">Signal</keyword>
<dbReference type="EMBL" id="MU004289">
    <property type="protein sequence ID" value="KAF2662388.1"/>
    <property type="molecule type" value="Genomic_DNA"/>
</dbReference>
<dbReference type="AlphaFoldDB" id="A0A6A6TTZ7"/>
<dbReference type="Proteomes" id="UP000799324">
    <property type="component" value="Unassembled WGS sequence"/>
</dbReference>
<feature type="transmembrane region" description="Helical" evidence="2">
    <location>
        <begin position="378"/>
        <end position="401"/>
    </location>
</feature>
<keyword evidence="5" id="KW-1185">Reference proteome</keyword>
<feature type="signal peptide" evidence="3">
    <location>
        <begin position="1"/>
        <end position="20"/>
    </location>
</feature>
<feature type="region of interest" description="Disordered" evidence="1">
    <location>
        <begin position="502"/>
        <end position="523"/>
    </location>
</feature>
<dbReference type="OrthoDB" id="3943216at2759"/>
<reference evidence="4" key="1">
    <citation type="journal article" date="2020" name="Stud. Mycol.">
        <title>101 Dothideomycetes genomes: a test case for predicting lifestyles and emergence of pathogens.</title>
        <authorList>
            <person name="Haridas S."/>
            <person name="Albert R."/>
            <person name="Binder M."/>
            <person name="Bloem J."/>
            <person name="Labutti K."/>
            <person name="Salamov A."/>
            <person name="Andreopoulos B."/>
            <person name="Baker S."/>
            <person name="Barry K."/>
            <person name="Bills G."/>
            <person name="Bluhm B."/>
            <person name="Cannon C."/>
            <person name="Castanera R."/>
            <person name="Culley D."/>
            <person name="Daum C."/>
            <person name="Ezra D."/>
            <person name="Gonzalez J."/>
            <person name="Henrissat B."/>
            <person name="Kuo A."/>
            <person name="Liang C."/>
            <person name="Lipzen A."/>
            <person name="Lutzoni F."/>
            <person name="Magnuson J."/>
            <person name="Mondo S."/>
            <person name="Nolan M."/>
            <person name="Ohm R."/>
            <person name="Pangilinan J."/>
            <person name="Park H.-J."/>
            <person name="Ramirez L."/>
            <person name="Alfaro M."/>
            <person name="Sun H."/>
            <person name="Tritt A."/>
            <person name="Yoshinaga Y."/>
            <person name="Zwiers L.-H."/>
            <person name="Turgeon B."/>
            <person name="Goodwin S."/>
            <person name="Spatafora J."/>
            <person name="Crous P."/>
            <person name="Grigoriev I."/>
        </authorList>
    </citation>
    <scope>NUCLEOTIDE SEQUENCE</scope>
    <source>
        <strain evidence="4">CBS 122681</strain>
    </source>
</reference>
<proteinExistence type="predicted"/>
<keyword evidence="2" id="KW-1133">Transmembrane helix</keyword>
<evidence type="ECO:0000256" key="1">
    <source>
        <dbReference type="SAM" id="MobiDB-lite"/>
    </source>
</evidence>